<evidence type="ECO:0000259" key="3">
    <source>
        <dbReference type="Pfam" id="PF03629"/>
    </source>
</evidence>
<feature type="coiled-coil region" evidence="2">
    <location>
        <begin position="41"/>
        <end position="75"/>
    </location>
</feature>
<reference evidence="4 5" key="1">
    <citation type="journal article" date="2013" name="Appl. Environ. Microbiol.">
        <title>Genome analysis suggests that the soil oligotrophic bacterium Agromonas oligotrophica (Bradyrhizobium oligotrophicum) is a nitrogen-fixing symbiont of Aeschynomene indica.</title>
        <authorList>
            <person name="Okubo T."/>
            <person name="Fukushima S."/>
            <person name="Itakura M."/>
            <person name="Oshima K."/>
            <person name="Longtonglang A."/>
            <person name="Teaumroong N."/>
            <person name="Mitsui H."/>
            <person name="Hattori M."/>
            <person name="Hattori R."/>
            <person name="Hattori T."/>
            <person name="Minamisawa K."/>
        </authorList>
    </citation>
    <scope>NUCLEOTIDE SEQUENCE [LARGE SCALE GENOMIC DNA]</scope>
    <source>
        <strain evidence="4 5">S58</strain>
    </source>
</reference>
<protein>
    <recommendedName>
        <fullName evidence="3">Sialate O-acetylesterase domain-containing protein</fullName>
    </recommendedName>
</protein>
<dbReference type="GO" id="GO:0016788">
    <property type="term" value="F:hydrolase activity, acting on ester bonds"/>
    <property type="evidence" value="ECO:0007669"/>
    <property type="project" value="UniProtKB-ARBA"/>
</dbReference>
<feature type="domain" description="Sialate O-acetylesterase" evidence="3">
    <location>
        <begin position="111"/>
        <end position="256"/>
    </location>
</feature>
<keyword evidence="2" id="KW-0175">Coiled coil</keyword>
<accession>M4ZCB7</accession>
<dbReference type="InterPro" id="IPR005181">
    <property type="entry name" value="SASA"/>
</dbReference>
<evidence type="ECO:0000313" key="4">
    <source>
        <dbReference type="EMBL" id="BAM91493.1"/>
    </source>
</evidence>
<dbReference type="PATRIC" id="fig|1245469.3.peg.5643"/>
<dbReference type="eggNOG" id="COG2755">
    <property type="taxonomic scope" value="Bacteria"/>
</dbReference>
<dbReference type="STRING" id="1245469.S58_55160"/>
<dbReference type="AlphaFoldDB" id="M4ZCB7"/>
<dbReference type="HOGENOM" id="CLU_810558_0_0_5"/>
<gene>
    <name evidence="4" type="ORF">S58_55160</name>
</gene>
<dbReference type="Pfam" id="PF03629">
    <property type="entry name" value="SASA"/>
    <property type="match status" value="1"/>
</dbReference>
<dbReference type="Gene3D" id="3.40.50.1110">
    <property type="entry name" value="SGNH hydrolase"/>
    <property type="match status" value="1"/>
</dbReference>
<sequence>MAPFDRYDVVRSSIVLVGLLVVWIGARAVTSETTLRDLRDISAALADVRAQQARLAQASDQQQALLLKLEALQSDRLLSDMRTPAYSAEGAALFAKAMKVDCRTFAQPRSAVILILGQSNAGNYGEGRSPNNHGADVANYFGQQCAVAAEPLMGSDGNGGSPWMALANTTLEAKVFDRVLLVPLTLGGTGMTRWNAGGDLYMLAESTLRRLARSGIPPTHVFWVQGEAERFDGSRYRRNGGADYFDGLQAIVNLVRRYSQAKVFVSPTSSCRGEERGPAPEIRWAQTEIVRENSGVVFSGPDLDAIDLPEQRTATCHLSEAGMKAFVSGWHAAIQTVEPAAK</sequence>
<organism evidence="4 5">
    <name type="scientific">Bradyrhizobium oligotrophicum S58</name>
    <dbReference type="NCBI Taxonomy" id="1245469"/>
    <lineage>
        <taxon>Bacteria</taxon>
        <taxon>Pseudomonadati</taxon>
        <taxon>Pseudomonadota</taxon>
        <taxon>Alphaproteobacteria</taxon>
        <taxon>Hyphomicrobiales</taxon>
        <taxon>Nitrobacteraceae</taxon>
        <taxon>Bradyrhizobium</taxon>
    </lineage>
</organism>
<keyword evidence="1" id="KW-0378">Hydrolase</keyword>
<dbReference type="KEGG" id="aol:S58_55160"/>
<keyword evidence="5" id="KW-1185">Reference proteome</keyword>
<dbReference type="EMBL" id="AP012603">
    <property type="protein sequence ID" value="BAM91493.1"/>
    <property type="molecule type" value="Genomic_DNA"/>
</dbReference>
<dbReference type="Proteomes" id="UP000011841">
    <property type="component" value="Chromosome"/>
</dbReference>
<evidence type="ECO:0000256" key="1">
    <source>
        <dbReference type="ARBA" id="ARBA00022801"/>
    </source>
</evidence>
<proteinExistence type="predicted"/>
<dbReference type="SUPFAM" id="SSF52266">
    <property type="entry name" value="SGNH hydrolase"/>
    <property type="match status" value="1"/>
</dbReference>
<dbReference type="InterPro" id="IPR036514">
    <property type="entry name" value="SGNH_hydro_sf"/>
</dbReference>
<evidence type="ECO:0000313" key="5">
    <source>
        <dbReference type="Proteomes" id="UP000011841"/>
    </source>
</evidence>
<name>M4ZCB7_9BRAD</name>
<evidence type="ECO:0000256" key="2">
    <source>
        <dbReference type="SAM" id="Coils"/>
    </source>
</evidence>